<comment type="similarity">
    <text evidence="6">Belongs to the fabD family.</text>
</comment>
<dbReference type="KEGG" id="cjap:GWK36_08850"/>
<reference evidence="10" key="1">
    <citation type="submission" date="2020-01" db="EMBL/GenBank/DDBJ databases">
        <title>Caldichromatium gen. nov., sp. nov., a thermophilic purple sulfur bacterium member of the family Chromatiaceae isolated from Nakabusa hot spring, Japan.</title>
        <authorList>
            <person name="Saini M.K."/>
            <person name="Hanada S."/>
            <person name="Tank M."/>
        </authorList>
    </citation>
    <scope>NUCLEOTIDE SEQUENCE [LARGE SCALE GENOMIC DNA]</scope>
    <source>
        <strain evidence="10">No.7</strain>
    </source>
</reference>
<evidence type="ECO:0000256" key="6">
    <source>
        <dbReference type="PIRNR" id="PIRNR000446"/>
    </source>
</evidence>
<dbReference type="InterPro" id="IPR004410">
    <property type="entry name" value="Malonyl_CoA-ACP_transAc_FabD"/>
</dbReference>
<dbReference type="GO" id="GO:0006633">
    <property type="term" value="P:fatty acid biosynthetic process"/>
    <property type="evidence" value="ECO:0007669"/>
    <property type="project" value="TreeGrafter"/>
</dbReference>
<dbReference type="NCBIfam" id="TIGR00128">
    <property type="entry name" value="fabD"/>
    <property type="match status" value="1"/>
</dbReference>
<dbReference type="GO" id="GO:0005829">
    <property type="term" value="C:cytosol"/>
    <property type="evidence" value="ECO:0007669"/>
    <property type="project" value="TreeGrafter"/>
</dbReference>
<feature type="active site" evidence="7">
    <location>
        <position position="202"/>
    </location>
</feature>
<dbReference type="Proteomes" id="UP000502699">
    <property type="component" value="Chromosome"/>
</dbReference>
<dbReference type="PIRSF" id="PIRSF000446">
    <property type="entry name" value="Mct"/>
    <property type="match status" value="1"/>
</dbReference>
<dbReference type="PANTHER" id="PTHR42681:SF1">
    <property type="entry name" value="MALONYL-COA-ACYL CARRIER PROTEIN TRANSACYLASE, MITOCHONDRIAL"/>
    <property type="match status" value="1"/>
</dbReference>
<dbReference type="SUPFAM" id="SSF55048">
    <property type="entry name" value="Probable ACP-binding domain of malonyl-CoA ACP transacylase"/>
    <property type="match status" value="1"/>
</dbReference>
<feature type="active site" evidence="7">
    <location>
        <position position="93"/>
    </location>
</feature>
<dbReference type="SUPFAM" id="SSF52151">
    <property type="entry name" value="FabD/lysophospholipase-like"/>
    <property type="match status" value="1"/>
</dbReference>
<dbReference type="EC" id="2.3.1.39" evidence="1 6"/>
<dbReference type="FunFam" id="3.30.70.250:FF:000001">
    <property type="entry name" value="Malonyl CoA-acyl carrier protein transacylase"/>
    <property type="match status" value="1"/>
</dbReference>
<dbReference type="InterPro" id="IPR016036">
    <property type="entry name" value="Malonyl_transacylase_ACP-bd"/>
</dbReference>
<gene>
    <name evidence="9" type="primary">fabD</name>
    <name evidence="9" type="ORF">GWK36_08850</name>
</gene>
<evidence type="ECO:0000256" key="7">
    <source>
        <dbReference type="PIRSR" id="PIRSR000446-1"/>
    </source>
</evidence>
<keyword evidence="10" id="KW-1185">Reference proteome</keyword>
<dbReference type="InterPro" id="IPR001227">
    <property type="entry name" value="Ac_transferase_dom_sf"/>
</dbReference>
<organism evidence="9 10">
    <name type="scientific">Caldichromatium japonicum</name>
    <dbReference type="NCBI Taxonomy" id="2699430"/>
    <lineage>
        <taxon>Bacteria</taxon>
        <taxon>Pseudomonadati</taxon>
        <taxon>Pseudomonadota</taxon>
        <taxon>Gammaproteobacteria</taxon>
        <taxon>Chromatiales</taxon>
        <taxon>Chromatiaceae</taxon>
        <taxon>Caldichromatium</taxon>
    </lineage>
</organism>
<evidence type="ECO:0000313" key="10">
    <source>
        <dbReference type="Proteomes" id="UP000502699"/>
    </source>
</evidence>
<dbReference type="InterPro" id="IPR014043">
    <property type="entry name" value="Acyl_transferase_dom"/>
</dbReference>
<evidence type="ECO:0000256" key="2">
    <source>
        <dbReference type="ARBA" id="ARBA00018953"/>
    </source>
</evidence>
<dbReference type="InterPro" id="IPR016035">
    <property type="entry name" value="Acyl_Trfase/lysoPLipase"/>
</dbReference>
<evidence type="ECO:0000256" key="5">
    <source>
        <dbReference type="ARBA" id="ARBA00048462"/>
    </source>
</evidence>
<evidence type="ECO:0000256" key="4">
    <source>
        <dbReference type="ARBA" id="ARBA00023315"/>
    </source>
</evidence>
<name>A0A6G7VDM8_9GAMM</name>
<proteinExistence type="inferred from homology"/>
<keyword evidence="4 6" id="KW-0012">Acyltransferase</keyword>
<protein>
    <recommendedName>
        <fullName evidence="2 6">Malonyl CoA-acyl carrier protein transacylase</fullName>
        <ecNumber evidence="1 6">2.3.1.39</ecNumber>
    </recommendedName>
</protein>
<dbReference type="InterPro" id="IPR050858">
    <property type="entry name" value="Mal-CoA-ACP_Trans/PKS_FabD"/>
</dbReference>
<evidence type="ECO:0000313" key="9">
    <source>
        <dbReference type="EMBL" id="QIK38074.1"/>
    </source>
</evidence>
<dbReference type="PANTHER" id="PTHR42681">
    <property type="entry name" value="MALONYL-COA-ACYL CARRIER PROTEIN TRANSACYLASE, MITOCHONDRIAL"/>
    <property type="match status" value="1"/>
</dbReference>
<dbReference type="InterPro" id="IPR024925">
    <property type="entry name" value="Malonyl_CoA-ACP_transAc"/>
</dbReference>
<keyword evidence="3 6" id="KW-0808">Transferase</keyword>
<dbReference type="GO" id="GO:0004314">
    <property type="term" value="F:[acyl-carrier-protein] S-malonyltransferase activity"/>
    <property type="evidence" value="ECO:0007669"/>
    <property type="project" value="UniProtKB-EC"/>
</dbReference>
<dbReference type="RefSeq" id="WP_166270838.1">
    <property type="nucleotide sequence ID" value="NZ_CP048029.1"/>
</dbReference>
<feature type="domain" description="Malonyl-CoA:ACP transacylase (MAT)" evidence="8">
    <location>
        <begin position="8"/>
        <end position="315"/>
    </location>
</feature>
<evidence type="ECO:0000259" key="8">
    <source>
        <dbReference type="SMART" id="SM00827"/>
    </source>
</evidence>
<dbReference type="Pfam" id="PF00698">
    <property type="entry name" value="Acyl_transf_1"/>
    <property type="match status" value="1"/>
</dbReference>
<evidence type="ECO:0000256" key="1">
    <source>
        <dbReference type="ARBA" id="ARBA00013258"/>
    </source>
</evidence>
<evidence type="ECO:0000256" key="3">
    <source>
        <dbReference type="ARBA" id="ARBA00022679"/>
    </source>
</evidence>
<accession>A0A6G7VDM8</accession>
<dbReference type="EMBL" id="CP048029">
    <property type="protein sequence ID" value="QIK38074.1"/>
    <property type="molecule type" value="Genomic_DNA"/>
</dbReference>
<sequence>MTQRLAVFFPGQGSQSVGMLDALAQSYPIVRATFEEASDAIGRDLWRLASQGPKEDLDLTENTQPVMLAADIAVWRVWQQAGGPMAELMAGHSLGEYAALVAAGALGFADGVRLANQRARLMQAAVPEGSGAMAAILGLAEDQVIALCAEQAQGAVLAAVNFNAPGQIVIAGEAAAVARAIEAAKGAGTKRSVLLPVSVPSHCALMRPAAEGLAEYLANIPLTLPSVPVIHNVNVAPPPDIETLRRLLVEQLYSPVRWVETVQVIAAQGIAVALECGPGKVLTGLNKRIVADLKTLPVFDPVSLETALEATSHACG</sequence>
<dbReference type="SMART" id="SM00827">
    <property type="entry name" value="PKS_AT"/>
    <property type="match status" value="1"/>
</dbReference>
<comment type="catalytic activity">
    <reaction evidence="5 6">
        <text>holo-[ACP] + malonyl-CoA = malonyl-[ACP] + CoA</text>
        <dbReference type="Rhea" id="RHEA:41792"/>
        <dbReference type="Rhea" id="RHEA-COMP:9623"/>
        <dbReference type="Rhea" id="RHEA-COMP:9685"/>
        <dbReference type="ChEBI" id="CHEBI:57287"/>
        <dbReference type="ChEBI" id="CHEBI:57384"/>
        <dbReference type="ChEBI" id="CHEBI:64479"/>
        <dbReference type="ChEBI" id="CHEBI:78449"/>
        <dbReference type="EC" id="2.3.1.39"/>
    </reaction>
</comment>
<dbReference type="AlphaFoldDB" id="A0A6G7VDM8"/>
<dbReference type="Gene3D" id="3.40.366.10">
    <property type="entry name" value="Malonyl-Coenzyme A Acyl Carrier Protein, domain 2"/>
    <property type="match status" value="1"/>
</dbReference>
<dbReference type="Gene3D" id="3.30.70.250">
    <property type="entry name" value="Malonyl-CoA ACP transacylase, ACP-binding"/>
    <property type="match status" value="1"/>
</dbReference>